<dbReference type="GO" id="GO:0008630">
    <property type="term" value="P:intrinsic apoptotic signaling pathway in response to DNA damage"/>
    <property type="evidence" value="ECO:0007669"/>
    <property type="project" value="TreeGrafter"/>
</dbReference>
<dbReference type="GO" id="GO:0051400">
    <property type="term" value="F:BH domain binding"/>
    <property type="evidence" value="ECO:0007669"/>
    <property type="project" value="TreeGrafter"/>
</dbReference>
<comment type="similarity">
    <text evidence="2">Belongs to the Bcl-2 family.</text>
</comment>
<dbReference type="GeneID" id="100120667"/>
<organism evidence="10 11">
    <name type="scientific">Nasonia vitripennis</name>
    <name type="common">Parasitic wasp</name>
    <dbReference type="NCBI Taxonomy" id="7425"/>
    <lineage>
        <taxon>Eukaryota</taxon>
        <taxon>Metazoa</taxon>
        <taxon>Ecdysozoa</taxon>
        <taxon>Arthropoda</taxon>
        <taxon>Hexapoda</taxon>
        <taxon>Insecta</taxon>
        <taxon>Pterygota</taxon>
        <taxon>Neoptera</taxon>
        <taxon>Endopterygota</taxon>
        <taxon>Hymenoptera</taxon>
        <taxon>Apocrita</taxon>
        <taxon>Proctotrupomorpha</taxon>
        <taxon>Chalcidoidea</taxon>
        <taxon>Pteromalidae</taxon>
        <taxon>Pteromalinae</taxon>
        <taxon>Nasonia</taxon>
    </lineage>
</organism>
<dbReference type="FunCoup" id="A0A7M7Q3F9">
    <property type="interactions" value="145"/>
</dbReference>
<dbReference type="InterPro" id="IPR026298">
    <property type="entry name" value="Bcl-2_fam"/>
</dbReference>
<dbReference type="RefSeq" id="XP_031780312.1">
    <property type="nucleotide sequence ID" value="XM_031924452.1"/>
</dbReference>
<evidence type="ECO:0000256" key="8">
    <source>
        <dbReference type="SAM" id="Phobius"/>
    </source>
</evidence>
<evidence type="ECO:0000256" key="2">
    <source>
        <dbReference type="ARBA" id="ARBA00009458"/>
    </source>
</evidence>
<dbReference type="InterPro" id="IPR036834">
    <property type="entry name" value="Bcl-2-like_sf"/>
</dbReference>
<dbReference type="PROSITE" id="PS50062">
    <property type="entry name" value="BCL2_FAMILY"/>
    <property type="match status" value="1"/>
</dbReference>
<dbReference type="EnsemblMetazoa" id="XM_031924452">
    <property type="protein sequence ID" value="XP_031780312"/>
    <property type="gene ID" value="LOC100120667"/>
</dbReference>
<dbReference type="SMR" id="A0A7M7Q3F9"/>
<dbReference type="InParanoid" id="A0A7M7Q3F9"/>
<dbReference type="GO" id="GO:0001836">
    <property type="term" value="P:release of cytochrome c from mitochondria"/>
    <property type="evidence" value="ECO:0007669"/>
    <property type="project" value="TreeGrafter"/>
</dbReference>
<dbReference type="GO" id="GO:0097192">
    <property type="term" value="P:extrinsic apoptotic signaling pathway in absence of ligand"/>
    <property type="evidence" value="ECO:0007669"/>
    <property type="project" value="TreeGrafter"/>
</dbReference>
<sequence length="321" mass="35309">MELKRNQEKRIDTGGGSAMKARARKRRPVSMVIMQHPPPQIRHTTSTEDVSAASSVAAAAALARSYRRSSLAATLHANFISLGGHPDAFDAARRRLSNVSDVVSRKISRTIGWRSLSVSVELTVSQGKALCGQYIRSRLRRSGIFHRKLGLKRVRSAKLISGSSVVEEVFPVLDALGTELEKMHPQLYERVGRQIGRGLFNSEQKVSDALTDISREMLRAGECNWVKIASIYAVAGGIAVDCVKQGKPEFLPVIQRAMIIVLEEYLASWIQANGGWTALVLKYRPAPRQTNWQAGAVIFFGLVAVIWAILCFAVAFKASLL</sequence>
<evidence type="ECO:0000256" key="7">
    <source>
        <dbReference type="SAM" id="MobiDB-lite"/>
    </source>
</evidence>
<keyword evidence="3 8" id="KW-0812">Transmembrane</keyword>
<evidence type="ECO:0000313" key="10">
    <source>
        <dbReference type="EnsemblMetazoa" id="XP_031780312"/>
    </source>
</evidence>
<evidence type="ECO:0000256" key="1">
    <source>
        <dbReference type="ARBA" id="ARBA00004167"/>
    </source>
</evidence>
<accession>A0A7M7Q3F9</accession>
<reference evidence="10" key="1">
    <citation type="submission" date="2021-01" db="UniProtKB">
        <authorList>
            <consortium name="EnsemblMetazoa"/>
        </authorList>
    </citation>
    <scope>IDENTIFICATION</scope>
</reference>
<dbReference type="InterPro" id="IPR002475">
    <property type="entry name" value="Bcl2-like"/>
</dbReference>
<dbReference type="PANTHER" id="PTHR11256:SF48">
    <property type="entry name" value="BCL-2-RELATED OVARIAN KILLER PROTEIN"/>
    <property type="match status" value="1"/>
</dbReference>
<feature type="region of interest" description="Disordered" evidence="7">
    <location>
        <begin position="1"/>
        <end position="26"/>
    </location>
</feature>
<evidence type="ECO:0000256" key="3">
    <source>
        <dbReference type="ARBA" id="ARBA00022692"/>
    </source>
</evidence>
<evidence type="ECO:0000256" key="5">
    <source>
        <dbReference type="ARBA" id="ARBA00022989"/>
    </source>
</evidence>
<dbReference type="GO" id="GO:0005741">
    <property type="term" value="C:mitochondrial outer membrane"/>
    <property type="evidence" value="ECO:0007669"/>
    <property type="project" value="TreeGrafter"/>
</dbReference>
<name>A0A7M7Q3F9_NASVI</name>
<keyword evidence="6 8" id="KW-0472">Membrane</keyword>
<dbReference type="Gene3D" id="1.10.437.10">
    <property type="entry name" value="Blc2-like"/>
    <property type="match status" value="1"/>
</dbReference>
<proteinExistence type="inferred from homology"/>
<feature type="compositionally biased region" description="Basic and acidic residues" evidence="7">
    <location>
        <begin position="1"/>
        <end position="12"/>
    </location>
</feature>
<dbReference type="GO" id="GO:0042981">
    <property type="term" value="P:regulation of apoptotic process"/>
    <property type="evidence" value="ECO:0007669"/>
    <property type="project" value="InterPro"/>
</dbReference>
<evidence type="ECO:0000256" key="6">
    <source>
        <dbReference type="ARBA" id="ARBA00023136"/>
    </source>
</evidence>
<evidence type="ECO:0000256" key="4">
    <source>
        <dbReference type="ARBA" id="ARBA00022703"/>
    </source>
</evidence>
<protein>
    <recommendedName>
        <fullName evidence="9">Bcl-2 Bcl-2 homology region 1-3 domain-containing protein</fullName>
    </recommendedName>
</protein>
<keyword evidence="11" id="KW-1185">Reference proteome</keyword>
<dbReference type="AlphaFoldDB" id="A0A7M7Q3F9"/>
<dbReference type="PANTHER" id="PTHR11256">
    <property type="entry name" value="BCL-2 RELATED"/>
    <property type="match status" value="1"/>
</dbReference>
<dbReference type="Proteomes" id="UP000002358">
    <property type="component" value="Chromosome 2"/>
</dbReference>
<feature type="transmembrane region" description="Helical" evidence="8">
    <location>
        <begin position="294"/>
        <end position="316"/>
    </location>
</feature>
<keyword evidence="5 8" id="KW-1133">Transmembrane helix</keyword>
<comment type="subcellular location">
    <subcellularLocation>
        <location evidence="1">Membrane</location>
        <topology evidence="1">Single-pass membrane protein</topology>
    </subcellularLocation>
</comment>
<dbReference type="CDD" id="cd06845">
    <property type="entry name" value="Bcl-2_like"/>
    <property type="match status" value="1"/>
</dbReference>
<feature type="domain" description="Bcl-2 Bcl-2 homology region 1-3" evidence="9">
    <location>
        <begin position="173"/>
        <end position="276"/>
    </location>
</feature>
<dbReference type="SMART" id="SM00337">
    <property type="entry name" value="BCL"/>
    <property type="match status" value="1"/>
</dbReference>
<evidence type="ECO:0000313" key="11">
    <source>
        <dbReference type="Proteomes" id="UP000002358"/>
    </source>
</evidence>
<keyword evidence="4" id="KW-0053">Apoptosis</keyword>
<dbReference type="InterPro" id="IPR046371">
    <property type="entry name" value="Bcl-2_BH1-3"/>
</dbReference>
<dbReference type="SUPFAM" id="SSF56854">
    <property type="entry name" value="Bcl-2 inhibitors of programmed cell death"/>
    <property type="match status" value="1"/>
</dbReference>
<dbReference type="OrthoDB" id="6021377at2759"/>
<dbReference type="Pfam" id="PF00452">
    <property type="entry name" value="Bcl-2"/>
    <property type="match status" value="1"/>
</dbReference>
<evidence type="ECO:0000259" key="9">
    <source>
        <dbReference type="SMART" id="SM00337"/>
    </source>
</evidence>